<dbReference type="EMBL" id="CP006877">
    <property type="protein sequence ID" value="AJD42015.1"/>
    <property type="molecule type" value="Genomic_DNA"/>
</dbReference>
<organism evidence="2 3">
    <name type="scientific">Rhizobium gallicum bv. gallicum R602sp</name>
    <dbReference type="NCBI Taxonomy" id="1041138"/>
    <lineage>
        <taxon>Bacteria</taxon>
        <taxon>Pseudomonadati</taxon>
        <taxon>Pseudomonadota</taxon>
        <taxon>Alphaproteobacteria</taxon>
        <taxon>Hyphomicrobiales</taxon>
        <taxon>Rhizobiaceae</taxon>
        <taxon>Rhizobium/Agrobacterium group</taxon>
        <taxon>Rhizobium</taxon>
    </lineage>
</organism>
<dbReference type="HOGENOM" id="CLU_026673_3_1_5"/>
<accession>A0A0B4X5Q5</accession>
<reference evidence="2 3" key="1">
    <citation type="submission" date="2013-11" db="EMBL/GenBank/DDBJ databases">
        <title>Complete genome sequence of Rhizobium gallicum bv. gallicum R602.</title>
        <authorList>
            <person name="Bustos P."/>
            <person name="Santamaria R.I."/>
            <person name="Lozano L."/>
            <person name="Acosta J.L."/>
            <person name="Ormeno-Orrillo E."/>
            <person name="Rogel M.A."/>
            <person name="Romero D."/>
            <person name="Cevallos M.A."/>
            <person name="Martinez-Romero E."/>
            <person name="Gonzalez V."/>
        </authorList>
    </citation>
    <scope>NUCLEOTIDE SEQUENCE [LARGE SCALE GENOMIC DNA]</scope>
    <source>
        <strain evidence="2 3">R602</strain>
    </source>
</reference>
<dbReference type="InterPro" id="IPR002364">
    <property type="entry name" value="Quin_OxRdtase/zeta-crystal_CS"/>
</dbReference>
<dbReference type="InterPro" id="IPR013154">
    <property type="entry name" value="ADH-like_N"/>
</dbReference>
<gene>
    <name evidence="2" type="ORF">RGR602_CH02695</name>
</gene>
<dbReference type="InterPro" id="IPR051397">
    <property type="entry name" value="Zn-ADH-like_protein"/>
</dbReference>
<dbReference type="AlphaFoldDB" id="A0A0B4X5Q5"/>
<protein>
    <submittedName>
        <fullName evidence="2">Quinone oxidoreductase protein</fullName>
        <ecNumber evidence="2">1.6.5.5</ecNumber>
    </submittedName>
</protein>
<feature type="domain" description="Enoyl reductase (ER)" evidence="1">
    <location>
        <begin position="40"/>
        <end position="351"/>
    </location>
</feature>
<evidence type="ECO:0000313" key="3">
    <source>
        <dbReference type="Proteomes" id="UP000031368"/>
    </source>
</evidence>
<keyword evidence="3" id="KW-1185">Reference proteome</keyword>
<dbReference type="Pfam" id="PF08240">
    <property type="entry name" value="ADH_N"/>
    <property type="match status" value="1"/>
</dbReference>
<sequence>MVTSWWVWHERVSILVAEFTDKALPTPFKREVCHESRPLRPFRSPRGSQGRRGAAVPREGEVLVRVRTAGVNFFEVLMRANRYAVTPELPIIPGVEVAGVVEAIGEGVDSAVIGARVAVPLFALGRGEGYAEYVAVPGASVISIPDALSFETAVALMVQGLTALHMVRQALPRDKTVLVHAGAGGVGSLLVQLAKREGAGSVIATASSEKKRSLSRRLGADAAIDYTAEGWQETLCKMAPVDLIYDTIGGEVTRASLAALAPGGELVFAALGRFRLEVADLNSLFEKNQTLKGFALLPLLSATLADDLSALFSLAVSGALIVAKGASFPLDRAADAHRAIESRGVSGKVVLVP</sequence>
<keyword evidence="2" id="KW-0560">Oxidoreductase</keyword>
<dbReference type="InterPro" id="IPR011032">
    <property type="entry name" value="GroES-like_sf"/>
</dbReference>
<evidence type="ECO:0000313" key="2">
    <source>
        <dbReference type="EMBL" id="AJD42015.1"/>
    </source>
</evidence>
<dbReference type="InterPro" id="IPR020843">
    <property type="entry name" value="ER"/>
</dbReference>
<dbReference type="PANTHER" id="PTHR43677:SF4">
    <property type="entry name" value="QUINONE OXIDOREDUCTASE-LIKE PROTEIN 2"/>
    <property type="match status" value="1"/>
</dbReference>
<dbReference type="PROSITE" id="PS01162">
    <property type="entry name" value="QOR_ZETA_CRYSTAL"/>
    <property type="match status" value="1"/>
</dbReference>
<dbReference type="SUPFAM" id="SSF50129">
    <property type="entry name" value="GroES-like"/>
    <property type="match status" value="1"/>
</dbReference>
<dbReference type="Gene3D" id="3.40.50.720">
    <property type="entry name" value="NAD(P)-binding Rossmann-like Domain"/>
    <property type="match status" value="1"/>
</dbReference>
<dbReference type="InterPro" id="IPR036291">
    <property type="entry name" value="NAD(P)-bd_dom_sf"/>
</dbReference>
<dbReference type="EC" id="1.6.5.5" evidence="2"/>
<dbReference type="InterPro" id="IPR013149">
    <property type="entry name" value="ADH-like_C"/>
</dbReference>
<dbReference type="PANTHER" id="PTHR43677">
    <property type="entry name" value="SHORT-CHAIN DEHYDROGENASE/REDUCTASE"/>
    <property type="match status" value="1"/>
</dbReference>
<name>A0A0B4X5Q5_9HYPH</name>
<dbReference type="KEGG" id="rga:RGR602_CH02695"/>
<dbReference type="SMART" id="SM00829">
    <property type="entry name" value="PKS_ER"/>
    <property type="match status" value="1"/>
</dbReference>
<dbReference type="Gene3D" id="3.90.180.10">
    <property type="entry name" value="Medium-chain alcohol dehydrogenases, catalytic domain"/>
    <property type="match status" value="1"/>
</dbReference>
<evidence type="ECO:0000259" key="1">
    <source>
        <dbReference type="SMART" id="SM00829"/>
    </source>
</evidence>
<dbReference type="GO" id="GO:0003960">
    <property type="term" value="F:quinone reductase (NADPH) activity"/>
    <property type="evidence" value="ECO:0007669"/>
    <property type="project" value="UniProtKB-EC"/>
</dbReference>
<proteinExistence type="predicted"/>
<dbReference type="GO" id="GO:0008270">
    <property type="term" value="F:zinc ion binding"/>
    <property type="evidence" value="ECO:0007669"/>
    <property type="project" value="InterPro"/>
</dbReference>
<dbReference type="SUPFAM" id="SSF51735">
    <property type="entry name" value="NAD(P)-binding Rossmann-fold domains"/>
    <property type="match status" value="1"/>
</dbReference>
<dbReference type="Proteomes" id="UP000031368">
    <property type="component" value="Chromosome"/>
</dbReference>
<dbReference type="Pfam" id="PF00107">
    <property type="entry name" value="ADH_zinc_N"/>
    <property type="match status" value="1"/>
</dbReference>